<evidence type="ECO:0000256" key="3">
    <source>
        <dbReference type="ARBA" id="ARBA00022473"/>
    </source>
</evidence>
<comment type="subcellular location">
    <subcellularLocation>
        <location evidence="1">Cell membrane</location>
        <topology evidence="1">Multi-pass membrane protein</topology>
    </subcellularLocation>
</comment>
<dbReference type="Pfam" id="PF01534">
    <property type="entry name" value="Frizzled"/>
    <property type="match status" value="1"/>
</dbReference>
<evidence type="ECO:0000256" key="11">
    <source>
        <dbReference type="ARBA" id="ARBA00023224"/>
    </source>
</evidence>
<evidence type="ECO:0000259" key="16">
    <source>
        <dbReference type="PROSITE" id="PS50261"/>
    </source>
</evidence>
<evidence type="ECO:0000256" key="1">
    <source>
        <dbReference type="ARBA" id="ARBA00004651"/>
    </source>
</evidence>
<protein>
    <submittedName>
        <fullName evidence="17">Frizzled9/10 protein</fullName>
    </submittedName>
</protein>
<keyword evidence="5 13" id="KW-0812">Transmembrane</keyword>
<dbReference type="Gene3D" id="1.20.1070.10">
    <property type="entry name" value="Rhodopsin 7-helix transmembrane proteins"/>
    <property type="match status" value="1"/>
</dbReference>
<gene>
    <name evidence="17" type="primary">frizzled9/10</name>
</gene>
<dbReference type="InterPro" id="IPR020067">
    <property type="entry name" value="Frizzled_dom"/>
</dbReference>
<dbReference type="InterPro" id="IPR017981">
    <property type="entry name" value="GPCR_2-like_7TM"/>
</dbReference>
<keyword evidence="3" id="KW-0217">Developmental protein</keyword>
<name>A0AAU7ECB1_TERTR</name>
<evidence type="ECO:0000256" key="6">
    <source>
        <dbReference type="ARBA" id="ARBA00022989"/>
    </source>
</evidence>
<keyword evidence="9 12" id="KW-1015">Disulfide bond</keyword>
<feature type="transmembrane region" description="Helical" evidence="13">
    <location>
        <begin position="274"/>
        <end position="296"/>
    </location>
</feature>
<keyword evidence="14" id="KW-0732">Signal</keyword>
<comment type="caution">
    <text evidence="12">Lacks conserved residue(s) required for the propagation of feature annotation.</text>
</comment>
<feature type="transmembrane region" description="Helical" evidence="13">
    <location>
        <begin position="448"/>
        <end position="469"/>
    </location>
</feature>
<reference evidence="17" key="1">
    <citation type="submission" date="2024-06" db="EMBL/GenBank/DDBJ databases">
        <title>Combinatorial Wnt signaling landscape during brachiopod anteroposterior patterning.</title>
        <authorList>
            <person name="Vellutini B.C."/>
            <person name="Martin-Duran J.M."/>
            <person name="Borve A."/>
            <person name="Hejnol A."/>
        </authorList>
    </citation>
    <scope>NUCLEOTIDE SEQUENCE</scope>
</reference>
<feature type="transmembrane region" description="Helical" evidence="13">
    <location>
        <begin position="361"/>
        <end position="384"/>
    </location>
</feature>
<evidence type="ECO:0000256" key="4">
    <source>
        <dbReference type="ARBA" id="ARBA00022475"/>
    </source>
</evidence>
<dbReference type="CDD" id="cd15909">
    <property type="entry name" value="7tmF_FZD4_9_10-like"/>
    <property type="match status" value="1"/>
</dbReference>
<feature type="disulfide bond" evidence="12">
    <location>
        <begin position="118"/>
        <end position="142"/>
    </location>
</feature>
<dbReference type="SUPFAM" id="SSF63501">
    <property type="entry name" value="Frizzled cysteine-rich domain"/>
    <property type="match status" value="1"/>
</dbReference>
<feature type="transmembrane region" description="Helical" evidence="13">
    <location>
        <begin position="544"/>
        <end position="563"/>
    </location>
</feature>
<evidence type="ECO:0000256" key="13">
    <source>
        <dbReference type="SAM" id="Phobius"/>
    </source>
</evidence>
<feature type="disulfide bond" evidence="12">
    <location>
        <begin position="40"/>
        <end position="101"/>
    </location>
</feature>
<dbReference type="GO" id="GO:0035567">
    <property type="term" value="P:non-canonical Wnt signaling pathway"/>
    <property type="evidence" value="ECO:0007669"/>
    <property type="project" value="TreeGrafter"/>
</dbReference>
<feature type="transmembrane region" description="Helical" evidence="13">
    <location>
        <begin position="396"/>
        <end position="418"/>
    </location>
</feature>
<sequence>MWQQFINMLKPATWLFIMLMVERVRVYASVLDHERDKGKCVPIEIPFCKNMKYNFTSMPNLVGNDDQNAASQEVNQFTPLVQVGCSSMLSFFLCSMYAPMCTEQVEETLIIPICQSMCLKVREQCEPILKRLKFNWPAKLNCDHLPSKTDPPGNNLCMEAPNVNDKGSGNSNPPSVVLPKGIKIPDFGNISPDLRSRYHQILNNKQKTNAVIPKSTRPPYVIPNVAIPDSRLRYIGSTCGERFIHYDKNKNNSCAPRCDIDVFYSKQDKKFAEIWIIVWASLCCFSTIITTLTFIIDTKRFKYPERPIIFLSFCYALYSIGYLLRVAAGSHTVVCDRTSDGKEFVIQEGLENTWCIVVFLFLYYFGMASSVWWLVLTVTWFLSAAHKWGSEAIANLGTYFHLAAWGLPAIKTIVILTLRDVDGDPLTGLCYVGNQDSRALTGFVIAPLMAYLVTGTVFLLAGFIALLRIKERLKLEGTNIRKLEKLMAKIGIFSILYTLPATCVIGCLFYEQINMKTWKNRAKKNPCKDGKCTLEHSIPTVEVFMLKVFMSLVVGITSGMWIWSKKTIQSWTQFCNRTFKPRKSNIPTYSYYAAQPSHSPTHNSAVPAAPANTEVTVDGNVTKHAMVTYAPPNGSHKVSMKPYVSTNKQQWENARV</sequence>
<dbReference type="GO" id="GO:0005886">
    <property type="term" value="C:plasma membrane"/>
    <property type="evidence" value="ECO:0007669"/>
    <property type="project" value="UniProtKB-SubCell"/>
</dbReference>
<dbReference type="PRINTS" id="PR00489">
    <property type="entry name" value="FRIZZLED"/>
</dbReference>
<evidence type="ECO:0000256" key="14">
    <source>
        <dbReference type="SAM" id="SignalP"/>
    </source>
</evidence>
<dbReference type="PROSITE" id="PS50038">
    <property type="entry name" value="FZ"/>
    <property type="match status" value="1"/>
</dbReference>
<keyword evidence="10" id="KW-0675">Receptor</keyword>
<dbReference type="PANTHER" id="PTHR11309:SF99">
    <property type="entry name" value="FRIZZLED-4"/>
    <property type="match status" value="1"/>
</dbReference>
<dbReference type="GO" id="GO:0004930">
    <property type="term" value="F:G protein-coupled receptor activity"/>
    <property type="evidence" value="ECO:0007669"/>
    <property type="project" value="UniProtKB-KW"/>
</dbReference>
<dbReference type="PANTHER" id="PTHR11309">
    <property type="entry name" value="FRIZZLED"/>
    <property type="match status" value="1"/>
</dbReference>
<keyword evidence="11" id="KW-0807">Transducer</keyword>
<evidence type="ECO:0000256" key="2">
    <source>
        <dbReference type="ARBA" id="ARBA00008077"/>
    </source>
</evidence>
<keyword evidence="4" id="KW-1003">Cell membrane</keyword>
<evidence type="ECO:0000256" key="9">
    <source>
        <dbReference type="ARBA" id="ARBA00023157"/>
    </source>
</evidence>
<evidence type="ECO:0000256" key="12">
    <source>
        <dbReference type="PROSITE-ProRule" id="PRU00090"/>
    </source>
</evidence>
<accession>A0AAU7ECB1</accession>
<feature type="transmembrane region" description="Helical" evidence="13">
    <location>
        <begin position="490"/>
        <end position="511"/>
    </location>
</feature>
<dbReference type="GO" id="GO:0017147">
    <property type="term" value="F:Wnt-protein binding"/>
    <property type="evidence" value="ECO:0007669"/>
    <property type="project" value="TreeGrafter"/>
</dbReference>
<dbReference type="SMART" id="SM01330">
    <property type="entry name" value="Frizzled"/>
    <property type="match status" value="1"/>
</dbReference>
<dbReference type="InterPro" id="IPR036790">
    <property type="entry name" value="Frizzled_dom_sf"/>
</dbReference>
<feature type="disulfide bond" evidence="12">
    <location>
        <begin position="48"/>
        <end position="94"/>
    </location>
</feature>
<evidence type="ECO:0000313" key="17">
    <source>
        <dbReference type="EMBL" id="XBK48605.1"/>
    </source>
</evidence>
<evidence type="ECO:0000256" key="8">
    <source>
        <dbReference type="ARBA" id="ARBA00023136"/>
    </source>
</evidence>
<dbReference type="EMBL" id="PP860512">
    <property type="protein sequence ID" value="XBK48605.1"/>
    <property type="molecule type" value="mRNA"/>
</dbReference>
<evidence type="ECO:0000259" key="15">
    <source>
        <dbReference type="PROSITE" id="PS50038"/>
    </source>
</evidence>
<feature type="signal peptide" evidence="14">
    <location>
        <begin position="1"/>
        <end position="28"/>
    </location>
</feature>
<dbReference type="FunFam" id="1.20.1070.10:FF:000020">
    <property type="entry name" value="Frizzled class receptor 10"/>
    <property type="match status" value="1"/>
</dbReference>
<dbReference type="InterPro" id="IPR015526">
    <property type="entry name" value="Frizzled/SFRP"/>
</dbReference>
<dbReference type="GO" id="GO:0005615">
    <property type="term" value="C:extracellular space"/>
    <property type="evidence" value="ECO:0007669"/>
    <property type="project" value="TreeGrafter"/>
</dbReference>
<keyword evidence="8 13" id="KW-0472">Membrane</keyword>
<feature type="domain" description="G-protein coupled receptors family 2 profile 2" evidence="16">
    <location>
        <begin position="272"/>
        <end position="570"/>
    </location>
</feature>
<evidence type="ECO:0000256" key="5">
    <source>
        <dbReference type="ARBA" id="ARBA00022692"/>
    </source>
</evidence>
<proteinExistence type="evidence at transcript level"/>
<dbReference type="InterPro" id="IPR000539">
    <property type="entry name" value="Frizzled/Smoothened_7TM"/>
</dbReference>
<feature type="chain" id="PRO_5043851324" evidence="14">
    <location>
        <begin position="29"/>
        <end position="656"/>
    </location>
</feature>
<keyword evidence="6 13" id="KW-1133">Transmembrane helix</keyword>
<dbReference type="AlphaFoldDB" id="A0AAU7ECB1"/>
<dbReference type="Pfam" id="PF01392">
    <property type="entry name" value="Fz"/>
    <property type="match status" value="1"/>
</dbReference>
<comment type="similarity">
    <text evidence="2">Belongs to the G-protein coupled receptor Fz/Smo family.</text>
</comment>
<feature type="transmembrane region" description="Helical" evidence="13">
    <location>
        <begin position="308"/>
        <end position="328"/>
    </location>
</feature>
<dbReference type="Gene3D" id="1.10.2000.10">
    <property type="entry name" value="Frizzled cysteine-rich domain"/>
    <property type="match status" value="1"/>
</dbReference>
<dbReference type="SMART" id="SM00063">
    <property type="entry name" value="FRI"/>
    <property type="match status" value="1"/>
</dbReference>
<keyword evidence="7" id="KW-0297">G-protein coupled receptor</keyword>
<dbReference type="PROSITE" id="PS50261">
    <property type="entry name" value="G_PROTEIN_RECEP_F2_4"/>
    <property type="match status" value="1"/>
</dbReference>
<evidence type="ECO:0000256" key="7">
    <source>
        <dbReference type="ARBA" id="ARBA00023040"/>
    </source>
</evidence>
<organism evidence="17">
    <name type="scientific">Terebratalia transversa</name>
    <name type="common">Transverse lampshell</name>
    <dbReference type="NCBI Taxonomy" id="34513"/>
    <lineage>
        <taxon>Eukaryota</taxon>
        <taxon>Metazoa</taxon>
        <taxon>Spiralia</taxon>
        <taxon>Lophotrochozoa</taxon>
        <taxon>Brachiopoda</taxon>
        <taxon>Rhynchonelliformea</taxon>
        <taxon>Rhynchonellata</taxon>
        <taxon>Terebratellidina</taxon>
        <taxon>Laqueoidea</taxon>
        <taxon>Laqueidae</taxon>
        <taxon>Terebratalia</taxon>
    </lineage>
</organism>
<feature type="domain" description="FZ" evidence="15">
    <location>
        <begin position="35"/>
        <end position="160"/>
    </location>
</feature>
<dbReference type="GO" id="GO:0060070">
    <property type="term" value="P:canonical Wnt signaling pathway"/>
    <property type="evidence" value="ECO:0007669"/>
    <property type="project" value="TreeGrafter"/>
</dbReference>
<evidence type="ECO:0000256" key="10">
    <source>
        <dbReference type="ARBA" id="ARBA00023170"/>
    </source>
</evidence>